<dbReference type="SUPFAM" id="SSF82657">
    <property type="entry name" value="BolA-like"/>
    <property type="match status" value="1"/>
</dbReference>
<dbReference type="Gene3D" id="3.10.20.90">
    <property type="entry name" value="Phosphatidylinositol 3-kinase Catalytic Subunit, Chain A, domain 1"/>
    <property type="match status" value="1"/>
</dbReference>
<dbReference type="PANTHER" id="PTHR46229:SF2">
    <property type="entry name" value="BOLA-LIKE PROTEIN 1"/>
    <property type="match status" value="1"/>
</dbReference>
<comment type="caution">
    <text evidence="3">The sequence shown here is derived from an EMBL/GenBank/DDBJ whole genome shotgun (WGS) entry which is preliminary data.</text>
</comment>
<evidence type="ECO:0000313" key="4">
    <source>
        <dbReference type="Proteomes" id="UP001501600"/>
    </source>
</evidence>
<dbReference type="PANTHER" id="PTHR46229">
    <property type="entry name" value="BOLA TRANSCRIPTION REGULATOR"/>
    <property type="match status" value="1"/>
</dbReference>
<evidence type="ECO:0000256" key="2">
    <source>
        <dbReference type="RuleBase" id="RU003860"/>
    </source>
</evidence>
<evidence type="ECO:0000256" key="1">
    <source>
        <dbReference type="ARBA" id="ARBA00005578"/>
    </source>
</evidence>
<dbReference type="EMBL" id="BAABLF010000008">
    <property type="protein sequence ID" value="GAA5190672.1"/>
    <property type="molecule type" value="Genomic_DNA"/>
</dbReference>
<evidence type="ECO:0000313" key="3">
    <source>
        <dbReference type="EMBL" id="GAA5190672.1"/>
    </source>
</evidence>
<gene>
    <name evidence="3" type="ORF">GCM10025772_15880</name>
</gene>
<organism evidence="3 4">
    <name type="scientific">Ferrimonas gelatinilytica</name>
    <dbReference type="NCBI Taxonomy" id="1255257"/>
    <lineage>
        <taxon>Bacteria</taxon>
        <taxon>Pseudomonadati</taxon>
        <taxon>Pseudomonadota</taxon>
        <taxon>Gammaproteobacteria</taxon>
        <taxon>Alteromonadales</taxon>
        <taxon>Ferrimonadaceae</taxon>
        <taxon>Ferrimonas</taxon>
    </lineage>
</organism>
<reference evidence="4" key="1">
    <citation type="journal article" date="2019" name="Int. J. Syst. Evol. Microbiol.">
        <title>The Global Catalogue of Microorganisms (GCM) 10K type strain sequencing project: providing services to taxonomists for standard genome sequencing and annotation.</title>
        <authorList>
            <consortium name="The Broad Institute Genomics Platform"/>
            <consortium name="The Broad Institute Genome Sequencing Center for Infectious Disease"/>
            <person name="Wu L."/>
            <person name="Ma J."/>
        </authorList>
    </citation>
    <scope>NUCLEOTIDE SEQUENCE [LARGE SCALE GENOMIC DNA]</scope>
    <source>
        <strain evidence="4">JCM 18720</strain>
    </source>
</reference>
<accession>A0ABP9S4B4</accession>
<proteinExistence type="inferred from homology"/>
<dbReference type="Proteomes" id="UP001501600">
    <property type="component" value="Unassembled WGS sequence"/>
</dbReference>
<sequence>MSSSPMQQQIERKVSDALAPSYLEVINESHMHRGGSSDSHFKLIVVTEQFEGERLLTRHRKVNAVLADELGGSLHALALHTYTPAEWVEQGGAPRTPSCVS</sequence>
<keyword evidence="4" id="KW-1185">Reference proteome</keyword>
<comment type="similarity">
    <text evidence="1 2">Belongs to the BolA/IbaG family.</text>
</comment>
<protein>
    <submittedName>
        <fullName evidence="3">BolA/IbaG family iron-sulfur metabolism protein</fullName>
    </submittedName>
</protein>
<name>A0ABP9S4B4_9GAMM</name>
<dbReference type="PIRSF" id="PIRSF003113">
    <property type="entry name" value="BolA"/>
    <property type="match status" value="1"/>
</dbReference>
<dbReference type="InterPro" id="IPR050961">
    <property type="entry name" value="BolA/IbaG_stress_morph_reg"/>
</dbReference>
<dbReference type="InterPro" id="IPR002634">
    <property type="entry name" value="BolA"/>
</dbReference>
<dbReference type="InterPro" id="IPR036065">
    <property type="entry name" value="BolA-like_sf"/>
</dbReference>
<dbReference type="RefSeq" id="WP_345316518.1">
    <property type="nucleotide sequence ID" value="NZ_BAABLF010000008.1"/>
</dbReference>
<dbReference type="Pfam" id="PF01722">
    <property type="entry name" value="BolA"/>
    <property type="match status" value="1"/>
</dbReference>